<keyword evidence="2" id="KW-1185">Reference proteome</keyword>
<name>A0A225V6G8_9STRA</name>
<dbReference type="OrthoDB" id="1751583at2759"/>
<keyword evidence="1" id="KW-0547">Nucleotide-binding</keyword>
<keyword evidence="1" id="KW-0347">Helicase</keyword>
<sequence length="94" mass="10587">MSSIGGIVHVSPQDPDCFFFGFYFVIVSYEYLWSVGDIVHPTFRDAALTIGYLEDNQECLYGLTEAAAEKISNPLRQLFAIVLVYSLLTRTDKV</sequence>
<keyword evidence="1" id="KW-0378">Hydrolase</keyword>
<dbReference type="Proteomes" id="UP000198211">
    <property type="component" value="Unassembled WGS sequence"/>
</dbReference>
<accession>A0A225V6G8</accession>
<gene>
    <name evidence="1" type="ORF">PHMEG_00028867</name>
</gene>
<keyword evidence="1" id="KW-0067">ATP-binding</keyword>
<dbReference type="EMBL" id="NBNE01007961">
    <property type="protein sequence ID" value="OWZ00030.1"/>
    <property type="molecule type" value="Genomic_DNA"/>
</dbReference>
<reference evidence="2" key="1">
    <citation type="submission" date="2017-03" db="EMBL/GenBank/DDBJ databases">
        <title>Phytopthora megakarya and P. palmivora, two closely related causual agents of cacao black pod achieved similar genome size and gene model numbers by different mechanisms.</title>
        <authorList>
            <person name="Ali S."/>
            <person name="Shao J."/>
            <person name="Larry D.J."/>
            <person name="Kronmiller B."/>
            <person name="Shen D."/>
            <person name="Strem M.D."/>
            <person name="Melnick R.L."/>
            <person name="Guiltinan M.J."/>
            <person name="Tyler B.M."/>
            <person name="Meinhardt L.W."/>
            <person name="Bailey B.A."/>
        </authorList>
    </citation>
    <scope>NUCLEOTIDE SEQUENCE [LARGE SCALE GENOMIC DNA]</scope>
    <source>
        <strain evidence="2">zdho120</strain>
    </source>
</reference>
<protein>
    <submittedName>
        <fullName evidence="1">Helitron helicase</fullName>
    </submittedName>
</protein>
<proteinExistence type="predicted"/>
<dbReference type="AlphaFoldDB" id="A0A225V6G8"/>
<evidence type="ECO:0000313" key="2">
    <source>
        <dbReference type="Proteomes" id="UP000198211"/>
    </source>
</evidence>
<dbReference type="GO" id="GO:0004386">
    <property type="term" value="F:helicase activity"/>
    <property type="evidence" value="ECO:0007669"/>
    <property type="project" value="UniProtKB-KW"/>
</dbReference>
<organism evidence="1 2">
    <name type="scientific">Phytophthora megakarya</name>
    <dbReference type="NCBI Taxonomy" id="4795"/>
    <lineage>
        <taxon>Eukaryota</taxon>
        <taxon>Sar</taxon>
        <taxon>Stramenopiles</taxon>
        <taxon>Oomycota</taxon>
        <taxon>Peronosporomycetes</taxon>
        <taxon>Peronosporales</taxon>
        <taxon>Peronosporaceae</taxon>
        <taxon>Phytophthora</taxon>
    </lineage>
</organism>
<comment type="caution">
    <text evidence="1">The sequence shown here is derived from an EMBL/GenBank/DDBJ whole genome shotgun (WGS) entry which is preliminary data.</text>
</comment>
<evidence type="ECO:0000313" key="1">
    <source>
        <dbReference type="EMBL" id="OWZ00030.1"/>
    </source>
</evidence>